<dbReference type="InterPro" id="IPR023213">
    <property type="entry name" value="CAT-like_dom_sf"/>
</dbReference>
<dbReference type="PANTHER" id="PTHR45527:SF1">
    <property type="entry name" value="FATTY ACID SYNTHASE"/>
    <property type="match status" value="1"/>
</dbReference>
<accession>A0ABU0WZY2</accession>
<evidence type="ECO:0000313" key="2">
    <source>
        <dbReference type="EMBL" id="MDQ2585413.1"/>
    </source>
</evidence>
<name>A0ABU0WZY2_9PSEU</name>
<organism evidence="2 3">
    <name type="scientific">Saccharothrix yanglingensis</name>
    <dbReference type="NCBI Taxonomy" id="659496"/>
    <lineage>
        <taxon>Bacteria</taxon>
        <taxon>Bacillati</taxon>
        <taxon>Actinomycetota</taxon>
        <taxon>Actinomycetes</taxon>
        <taxon>Pseudonocardiales</taxon>
        <taxon>Pseudonocardiaceae</taxon>
        <taxon>Saccharothrix</taxon>
    </lineage>
</organism>
<reference evidence="2 3" key="1">
    <citation type="submission" date="2017-06" db="EMBL/GenBank/DDBJ databases">
        <title>Cultured bacterium strain Saccharothrix yanglingensis Hhs.015.</title>
        <authorList>
            <person name="Xia Y."/>
        </authorList>
    </citation>
    <scope>NUCLEOTIDE SEQUENCE [LARGE SCALE GENOMIC DNA]</scope>
    <source>
        <strain evidence="2 3">Hhs.015</strain>
    </source>
</reference>
<protein>
    <submittedName>
        <fullName evidence="2">Acyltransferase papA2</fullName>
    </submittedName>
</protein>
<dbReference type="Gene3D" id="3.30.559.30">
    <property type="entry name" value="Nonribosomal peptide synthetase, condensation domain"/>
    <property type="match status" value="1"/>
</dbReference>
<keyword evidence="2" id="KW-0808">Transferase</keyword>
<evidence type="ECO:0000313" key="3">
    <source>
        <dbReference type="Proteomes" id="UP001225605"/>
    </source>
</evidence>
<dbReference type="InterPro" id="IPR001242">
    <property type="entry name" value="Condensation_dom"/>
</dbReference>
<dbReference type="Pfam" id="PF00668">
    <property type="entry name" value="Condensation"/>
    <property type="match status" value="1"/>
</dbReference>
<dbReference type="Gene3D" id="3.30.559.10">
    <property type="entry name" value="Chloramphenicol acetyltransferase-like domain"/>
    <property type="match status" value="1"/>
</dbReference>
<sequence length="466" mass="51293">MKTTELSDYPIPAGRLREWRPHVPDLPTASALAHDPTPPSYNQERHLRVVTALRRGDTGFPTWIGIAFDVAGALDVEAFRSALRTWIGRHETLRSGFHAWGGDFRRFTLDRDTVSVVDTVLGDFAPTDDVAAYLVDRLTPATDATRWPSYVVETVERAASTTVIAAFDHSNVDGYSIFAVIRELHDLYDAAVHGRADVPADTGSYVDFSRVERIAAHRVDRHHPAAVRWAAFLDACGGGLPTFPLDLGVEDGVCVPQGLTTEHLLDASESAAFEAACRAGRSSVLAGVLAATAISCHALRRQPVHRFITPLHTRVAPEWSRSMGWYVGAGPVEIALDGAADFRDLLPRAQKAARTANRVAQTPLVKVLEVLDVRLRHSHDMFSFVSFLDLRDVPGAERWVEWNARSLVGKSHNGKASFWVNRTREDLHVTARYPDTATARESVGHFLCRLKAVVRSVAETGNHSLP</sequence>
<dbReference type="Proteomes" id="UP001225605">
    <property type="component" value="Unassembled WGS sequence"/>
</dbReference>
<evidence type="ECO:0000259" key="1">
    <source>
        <dbReference type="Pfam" id="PF00668"/>
    </source>
</evidence>
<dbReference type="PANTHER" id="PTHR45527">
    <property type="entry name" value="NONRIBOSOMAL PEPTIDE SYNTHETASE"/>
    <property type="match status" value="1"/>
</dbReference>
<proteinExistence type="predicted"/>
<keyword evidence="3" id="KW-1185">Reference proteome</keyword>
<dbReference type="EMBL" id="NSDM01000006">
    <property type="protein sequence ID" value="MDQ2585413.1"/>
    <property type="molecule type" value="Genomic_DNA"/>
</dbReference>
<keyword evidence="2" id="KW-0012">Acyltransferase</keyword>
<feature type="domain" description="Condensation" evidence="1">
    <location>
        <begin position="67"/>
        <end position="462"/>
    </location>
</feature>
<dbReference type="SUPFAM" id="SSF52777">
    <property type="entry name" value="CoA-dependent acyltransferases"/>
    <property type="match status" value="2"/>
</dbReference>
<dbReference type="GO" id="GO:0016746">
    <property type="term" value="F:acyltransferase activity"/>
    <property type="evidence" value="ECO:0007669"/>
    <property type="project" value="UniProtKB-KW"/>
</dbReference>
<gene>
    <name evidence="2" type="ORF">CKY47_15775</name>
</gene>
<comment type="caution">
    <text evidence="2">The sequence shown here is derived from an EMBL/GenBank/DDBJ whole genome shotgun (WGS) entry which is preliminary data.</text>
</comment>